<evidence type="ECO:0000256" key="1">
    <source>
        <dbReference type="SAM" id="SignalP"/>
    </source>
</evidence>
<feature type="signal peptide" evidence="1">
    <location>
        <begin position="1"/>
        <end position="31"/>
    </location>
</feature>
<dbReference type="Proteomes" id="UP001199642">
    <property type="component" value="Chromosome"/>
</dbReference>
<proteinExistence type="predicted"/>
<protein>
    <recommendedName>
        <fullName evidence="4">Secreted protein</fullName>
    </recommendedName>
</protein>
<organism evidence="2 3">
    <name type="scientific">Microbacterium resistens</name>
    <dbReference type="NCBI Taxonomy" id="156977"/>
    <lineage>
        <taxon>Bacteria</taxon>
        <taxon>Bacillati</taxon>
        <taxon>Actinomycetota</taxon>
        <taxon>Actinomycetes</taxon>
        <taxon>Micrococcales</taxon>
        <taxon>Microbacteriaceae</taxon>
        <taxon>Microbacterium</taxon>
    </lineage>
</organism>
<evidence type="ECO:0000313" key="2">
    <source>
        <dbReference type="EMBL" id="UGS26193.1"/>
    </source>
</evidence>
<gene>
    <name evidence="2" type="ORF">K8F61_16385</name>
</gene>
<accession>A0ABY3RQ39</accession>
<keyword evidence="3" id="KW-1185">Reference proteome</keyword>
<name>A0ABY3RQ39_9MICO</name>
<feature type="chain" id="PRO_5046957694" description="Secreted protein" evidence="1">
    <location>
        <begin position="32"/>
        <end position="100"/>
    </location>
</feature>
<evidence type="ECO:0000313" key="3">
    <source>
        <dbReference type="Proteomes" id="UP001199642"/>
    </source>
</evidence>
<dbReference type="EMBL" id="CP082781">
    <property type="protein sequence ID" value="UGS26193.1"/>
    <property type="molecule type" value="Genomic_DNA"/>
</dbReference>
<dbReference type="RefSeq" id="WP_231819890.1">
    <property type="nucleotide sequence ID" value="NZ_CP082781.1"/>
</dbReference>
<sequence length="100" mass="11359">MSMISQRVGNRIIAGLACALLLIGAPAPVHAAGVAPREVGTYSAWQYNFYYDHFVSADSCEKRGYAMKYYDPDFVGKVLNWQCVRHEENTRWSMHVLWAT</sequence>
<reference evidence="2 3" key="1">
    <citation type="submission" date="2023-01" db="EMBL/GenBank/DDBJ databases">
        <title>Characterization of estradiol degrading bacteria Microbacterium sp. MZT7 and reveal degrading genes through genome analysis.</title>
        <authorList>
            <person name="Hao P."/>
            <person name="Gao Y."/>
        </authorList>
    </citation>
    <scope>NUCLEOTIDE SEQUENCE [LARGE SCALE GENOMIC DNA]</scope>
    <source>
        <strain evidence="2 3">MZT7</strain>
    </source>
</reference>
<evidence type="ECO:0008006" key="4">
    <source>
        <dbReference type="Google" id="ProtNLM"/>
    </source>
</evidence>
<keyword evidence="1" id="KW-0732">Signal</keyword>